<keyword evidence="14" id="KW-1185">Reference proteome</keyword>
<dbReference type="GO" id="GO:0005886">
    <property type="term" value="C:plasma membrane"/>
    <property type="evidence" value="ECO:0007669"/>
    <property type="project" value="TreeGrafter"/>
</dbReference>
<dbReference type="GO" id="GO:0070072">
    <property type="term" value="P:vacuolar proton-transporting V-type ATPase complex assembly"/>
    <property type="evidence" value="ECO:0007669"/>
    <property type="project" value="UniProtKB-UniRule"/>
</dbReference>
<evidence type="ECO:0000256" key="11">
    <source>
        <dbReference type="RuleBase" id="RU362088"/>
    </source>
</evidence>
<evidence type="ECO:0000256" key="10">
    <source>
        <dbReference type="HAMAP-Rule" id="MF_03058"/>
    </source>
</evidence>
<gene>
    <name evidence="13" type="ORF">Pyn_18612</name>
</gene>
<feature type="transmembrane region" description="Helical" evidence="10 11">
    <location>
        <begin position="114"/>
        <end position="135"/>
    </location>
</feature>
<protein>
    <recommendedName>
        <fullName evidence="10">Vacuolar ATPase assembly integral membrane protein VMA21 homolog</fullName>
    </recommendedName>
</protein>
<evidence type="ECO:0000313" key="14">
    <source>
        <dbReference type="Proteomes" id="UP000250321"/>
    </source>
</evidence>
<dbReference type="STRING" id="2094558.A0A314ZPT5"/>
<keyword evidence="6 10" id="KW-1133">Transmembrane helix</keyword>
<evidence type="ECO:0000256" key="1">
    <source>
        <dbReference type="ARBA" id="ARBA00004141"/>
    </source>
</evidence>
<feature type="transmembrane region" description="Helical" evidence="10 11">
    <location>
        <begin position="73"/>
        <end position="94"/>
    </location>
</feature>
<keyword evidence="5 10" id="KW-0256">Endoplasmic reticulum</keyword>
<dbReference type="NCBIfam" id="TIGR00820">
    <property type="entry name" value="zip"/>
    <property type="match status" value="1"/>
</dbReference>
<feature type="region of interest" description="Disordered" evidence="12">
    <location>
        <begin position="446"/>
        <end position="468"/>
    </location>
</feature>
<reference evidence="13 14" key="1">
    <citation type="submission" date="2018-02" db="EMBL/GenBank/DDBJ databases">
        <title>Draft genome of wild Prunus yedoensis var. nudiflora.</title>
        <authorList>
            <person name="Baek S."/>
            <person name="Kim J.-H."/>
            <person name="Choi K."/>
            <person name="Kim G.-B."/>
            <person name="Cho A."/>
            <person name="Jang H."/>
            <person name="Shin C.-H."/>
            <person name="Yu H.-J."/>
            <person name="Mun J.-H."/>
        </authorList>
    </citation>
    <scope>NUCLEOTIDE SEQUENCE [LARGE SCALE GENOMIC DNA]</scope>
    <source>
        <strain evidence="14">cv. Jeju island</strain>
        <tissue evidence="13">Leaf</tissue>
    </source>
</reference>
<proteinExistence type="inferred from homology"/>
<comment type="caution">
    <text evidence="10">Lacks conserved residue(s) required for the propagation of feature annotation.</text>
</comment>
<evidence type="ECO:0000313" key="13">
    <source>
        <dbReference type="EMBL" id="PQQ18901.1"/>
    </source>
</evidence>
<dbReference type="AlphaFoldDB" id="A0A314ZPT5"/>
<dbReference type="Pfam" id="PF09446">
    <property type="entry name" value="VMA21"/>
    <property type="match status" value="1"/>
</dbReference>
<dbReference type="PANTHER" id="PTHR11040:SF164">
    <property type="entry name" value="ZINC TRANSPORTER 12-RELATED"/>
    <property type="match status" value="1"/>
</dbReference>
<evidence type="ECO:0000256" key="3">
    <source>
        <dbReference type="ARBA" id="ARBA00022448"/>
    </source>
</evidence>
<evidence type="ECO:0000256" key="8">
    <source>
        <dbReference type="ARBA" id="ARBA00023136"/>
    </source>
</evidence>
<feature type="transmembrane region" description="Helical" evidence="10 11">
    <location>
        <begin position="290"/>
        <end position="311"/>
    </location>
</feature>
<comment type="caution">
    <text evidence="13">The sequence shown here is derived from an EMBL/GenBank/DDBJ whole genome shotgun (WGS) entry which is preliminary data.</text>
</comment>
<dbReference type="EMBL" id="PJQY01000092">
    <property type="protein sequence ID" value="PQQ18901.1"/>
    <property type="molecule type" value="Genomic_DNA"/>
</dbReference>
<keyword evidence="7 11" id="KW-0406">Ion transport</keyword>
<dbReference type="GO" id="GO:0012507">
    <property type="term" value="C:ER to Golgi transport vesicle membrane"/>
    <property type="evidence" value="ECO:0007669"/>
    <property type="project" value="UniProtKB-SubCell"/>
</dbReference>
<evidence type="ECO:0000256" key="7">
    <source>
        <dbReference type="ARBA" id="ARBA00023065"/>
    </source>
</evidence>
<keyword evidence="3 11" id="KW-0813">Transport</keyword>
<dbReference type="InterPro" id="IPR019013">
    <property type="entry name" value="Vma21"/>
</dbReference>
<dbReference type="PANTHER" id="PTHR11040">
    <property type="entry name" value="ZINC/IRON TRANSPORTER"/>
    <property type="match status" value="1"/>
</dbReference>
<comment type="subcellular location">
    <subcellularLocation>
        <location evidence="10">Endoplasmic reticulum membrane</location>
        <topology evidence="10">Multi-pass membrane protein</topology>
    </subcellularLocation>
    <subcellularLocation>
        <location evidence="10">Endoplasmic reticulum-Golgi intermediate compartment membrane</location>
        <topology evidence="10">Multi-pass membrane protein</topology>
    </subcellularLocation>
    <subcellularLocation>
        <location evidence="10">Cytoplasmic vesicle</location>
        <location evidence="10">COPII-coated vesicle membrane</location>
        <topology evidence="10">Multi-pass membrane protein</topology>
    </subcellularLocation>
    <subcellularLocation>
        <location evidence="1 11">Membrane</location>
        <topology evidence="1 11">Multi-pass membrane protein</topology>
    </subcellularLocation>
</comment>
<feature type="transmembrane region" description="Helical" evidence="10 11">
    <location>
        <begin position="258"/>
        <end position="278"/>
    </location>
</feature>
<dbReference type="GO" id="GO:0005385">
    <property type="term" value="F:zinc ion transmembrane transporter activity"/>
    <property type="evidence" value="ECO:0007669"/>
    <property type="project" value="InterPro"/>
</dbReference>
<accession>A0A314ZPT5</accession>
<comment type="similarity">
    <text evidence="2 11">Belongs to the ZIP transporter (TC 2.A.5) family.</text>
</comment>
<dbReference type="OrthoDB" id="448280at2759"/>
<organism evidence="13 14">
    <name type="scientific">Prunus yedoensis var. nudiflora</name>
    <dbReference type="NCBI Taxonomy" id="2094558"/>
    <lineage>
        <taxon>Eukaryota</taxon>
        <taxon>Viridiplantae</taxon>
        <taxon>Streptophyta</taxon>
        <taxon>Embryophyta</taxon>
        <taxon>Tracheophyta</taxon>
        <taxon>Spermatophyta</taxon>
        <taxon>Magnoliopsida</taxon>
        <taxon>eudicotyledons</taxon>
        <taxon>Gunneridae</taxon>
        <taxon>Pentapetalae</taxon>
        <taxon>rosids</taxon>
        <taxon>fabids</taxon>
        <taxon>Rosales</taxon>
        <taxon>Rosaceae</taxon>
        <taxon>Amygdaloideae</taxon>
        <taxon>Amygdaleae</taxon>
        <taxon>Prunus</taxon>
    </lineage>
</organism>
<name>A0A314ZPT5_PRUYE</name>
<comment type="function">
    <text evidence="10">Required for the assembly of the V0 complex of the vacuolar ATPase (V-ATPase) in the endoplasmic reticulum.</text>
</comment>
<feature type="transmembrane region" description="Helical" evidence="10 11">
    <location>
        <begin position="402"/>
        <end position="427"/>
    </location>
</feature>
<evidence type="ECO:0000256" key="12">
    <source>
        <dbReference type="SAM" id="MobiDB-lite"/>
    </source>
</evidence>
<evidence type="ECO:0000256" key="9">
    <source>
        <dbReference type="ARBA" id="ARBA00023329"/>
    </source>
</evidence>
<evidence type="ECO:0000256" key="6">
    <source>
        <dbReference type="ARBA" id="ARBA00022989"/>
    </source>
</evidence>
<evidence type="ECO:0000256" key="2">
    <source>
        <dbReference type="ARBA" id="ARBA00006939"/>
    </source>
</evidence>
<evidence type="ECO:0000256" key="5">
    <source>
        <dbReference type="ARBA" id="ARBA00022824"/>
    </source>
</evidence>
<keyword evidence="9 10" id="KW-0968">Cytoplasmic vesicle</keyword>
<evidence type="ECO:0000256" key="4">
    <source>
        <dbReference type="ARBA" id="ARBA00022692"/>
    </source>
</evidence>
<sequence>MSPFHLNPFAFPELSYSYIYKCTCSKETQHHDNVKVLKFKLVAISSILIASVLGVSLPMLGKKIPALRPENDIFFMIKAFAAGVILATGFIHVLPEAFESLTNPCLSQTPWGNFPFTGFIAMLSAIGTMMIDTFATSYYRRSHFTKALPVKEDEEMHGVHEGHVHVHTHATHGHAHGSGVILPEDSASSFELIRHRVISQVLELGIVVHSVIIGISLGASQSPRTIKPLVAALTFHQFFEGMGLGGCISQAKFKFRAIATMVLFFSLTTPIGIGVGMGKSNIYNESSPTALIVEGVFNSASAGILIYMALVDLLAADFMNPRMQGNLRIQLGANISLLLGSGCIPFLAAQSTDPISSVGLEIAMAGVIQKFVTASLFMWITPVAILYAFNNNLLPGASDMSPYSLTLLSGFLAVISVNIVIAFYIYMAMKEPSDKHKPDPAFLAEAKASVSQPTGEADSSSQSSKKEE</sequence>
<comment type="similarity">
    <text evidence="10">Belongs to the VMA21 family.</text>
</comment>
<feature type="transmembrane region" description="Helical" evidence="10 11">
    <location>
        <begin position="201"/>
        <end position="219"/>
    </location>
</feature>
<dbReference type="GO" id="GO:0005789">
    <property type="term" value="C:endoplasmic reticulum membrane"/>
    <property type="evidence" value="ECO:0007669"/>
    <property type="project" value="UniProtKB-SubCell"/>
</dbReference>
<feature type="transmembrane region" description="Helical" evidence="10 11">
    <location>
        <begin position="371"/>
        <end position="390"/>
    </location>
</feature>
<keyword evidence="8 10" id="KW-0472">Membrane</keyword>
<feature type="transmembrane region" description="Helical" evidence="10 11">
    <location>
        <begin position="41"/>
        <end position="61"/>
    </location>
</feature>
<dbReference type="Proteomes" id="UP000250321">
    <property type="component" value="Unassembled WGS sequence"/>
</dbReference>
<dbReference type="HAMAP" id="MF_03058">
    <property type="entry name" value="VMA21"/>
    <property type="match status" value="1"/>
</dbReference>
<keyword evidence="4 10" id="KW-0812">Transmembrane</keyword>
<dbReference type="GO" id="GO:0033116">
    <property type="term" value="C:endoplasmic reticulum-Golgi intermediate compartment membrane"/>
    <property type="evidence" value="ECO:0007669"/>
    <property type="project" value="UniProtKB-SubCell"/>
</dbReference>
<feature type="compositionally biased region" description="Polar residues" evidence="12">
    <location>
        <begin position="449"/>
        <end position="468"/>
    </location>
</feature>
<dbReference type="Pfam" id="PF02535">
    <property type="entry name" value="Zip"/>
    <property type="match status" value="1"/>
</dbReference>
<dbReference type="InterPro" id="IPR003689">
    <property type="entry name" value="ZIP"/>
</dbReference>
<dbReference type="InterPro" id="IPR004698">
    <property type="entry name" value="Zn/Fe_permease_fun/pln"/>
</dbReference>